<keyword evidence="2" id="KW-0677">Repeat</keyword>
<dbReference type="Gene3D" id="2.120.10.80">
    <property type="entry name" value="Kelch-type beta propeller"/>
    <property type="match status" value="3"/>
</dbReference>
<accession>A0A7W8D707</accession>
<evidence type="ECO:0000313" key="5">
    <source>
        <dbReference type="EMBL" id="MBB5207960.1"/>
    </source>
</evidence>
<dbReference type="PANTHER" id="PTHR45632">
    <property type="entry name" value="LD33804P"/>
    <property type="match status" value="1"/>
</dbReference>
<dbReference type="SUPFAM" id="SSF117281">
    <property type="entry name" value="Kelch motif"/>
    <property type="match status" value="3"/>
</dbReference>
<evidence type="ECO:0000256" key="1">
    <source>
        <dbReference type="ARBA" id="ARBA00022441"/>
    </source>
</evidence>
<evidence type="ECO:0000256" key="2">
    <source>
        <dbReference type="ARBA" id="ARBA00022737"/>
    </source>
</evidence>
<keyword evidence="1" id="KW-0880">Kelch repeat</keyword>
<feature type="chain" id="PRO_5031049131" evidence="4">
    <location>
        <begin position="29"/>
        <end position="982"/>
    </location>
</feature>
<protein>
    <submittedName>
        <fullName evidence="5">N-acetylneuraminic acid mutarotase</fullName>
    </submittedName>
</protein>
<evidence type="ECO:0000313" key="6">
    <source>
        <dbReference type="Proteomes" id="UP000521199"/>
    </source>
</evidence>
<evidence type="ECO:0000256" key="4">
    <source>
        <dbReference type="SAM" id="SignalP"/>
    </source>
</evidence>
<keyword evidence="6" id="KW-1185">Reference proteome</keyword>
<dbReference type="RefSeq" id="WP_183960468.1">
    <property type="nucleotide sequence ID" value="NZ_JACHHP010000002.1"/>
</dbReference>
<dbReference type="InterPro" id="IPR015915">
    <property type="entry name" value="Kelch-typ_b-propeller"/>
</dbReference>
<evidence type="ECO:0000256" key="3">
    <source>
        <dbReference type="SAM" id="MobiDB-lite"/>
    </source>
</evidence>
<reference evidence="5 6" key="1">
    <citation type="submission" date="2020-08" db="EMBL/GenBank/DDBJ databases">
        <title>Genomic Encyclopedia of Type Strains, Phase IV (KMG-IV): sequencing the most valuable type-strain genomes for metagenomic binning, comparative biology and taxonomic classification.</title>
        <authorList>
            <person name="Goeker M."/>
        </authorList>
    </citation>
    <scope>NUCLEOTIDE SEQUENCE [LARGE SCALE GENOMIC DNA]</scope>
    <source>
        <strain evidence="5 6">DSM 24163</strain>
    </source>
</reference>
<dbReference type="Proteomes" id="UP000521199">
    <property type="component" value="Unassembled WGS sequence"/>
</dbReference>
<feature type="region of interest" description="Disordered" evidence="3">
    <location>
        <begin position="186"/>
        <end position="216"/>
    </location>
</feature>
<feature type="region of interest" description="Disordered" evidence="3">
    <location>
        <begin position="367"/>
        <end position="386"/>
    </location>
</feature>
<keyword evidence="4" id="KW-0732">Signal</keyword>
<name>A0A7W8D707_9GAMM</name>
<gene>
    <name evidence="5" type="ORF">HNQ52_001489</name>
</gene>
<dbReference type="EMBL" id="JACHHP010000002">
    <property type="protein sequence ID" value="MBB5207960.1"/>
    <property type="molecule type" value="Genomic_DNA"/>
</dbReference>
<feature type="signal peptide" evidence="4">
    <location>
        <begin position="1"/>
        <end position="28"/>
    </location>
</feature>
<comment type="caution">
    <text evidence="5">The sequence shown here is derived from an EMBL/GenBank/DDBJ whole genome shotgun (WGS) entry which is preliminary data.</text>
</comment>
<proteinExistence type="predicted"/>
<dbReference type="Pfam" id="PF24681">
    <property type="entry name" value="Kelch_KLHDC2_KLHL20_DRC7"/>
    <property type="match status" value="1"/>
</dbReference>
<organism evidence="5 6">
    <name type="scientific">Chiayiivirga flava</name>
    <dbReference type="NCBI Taxonomy" id="659595"/>
    <lineage>
        <taxon>Bacteria</taxon>
        <taxon>Pseudomonadati</taxon>
        <taxon>Pseudomonadota</taxon>
        <taxon>Gammaproteobacteria</taxon>
        <taxon>Lysobacterales</taxon>
        <taxon>Lysobacteraceae</taxon>
        <taxon>Chiayiivirga</taxon>
    </lineage>
</organism>
<dbReference type="AlphaFoldDB" id="A0A7W8D707"/>
<sequence length="982" mass="107331">MIFPILQFRRCMGLALIAACVAPIGTSAKDFSDADRIACTLAVEEVRWSQRIWPKENVSSKPPLSHVFDRQSAQRLVRDAARMERALAQQFDVRLTISDMQSELDRMVRNTRAPEQLRRLFAALDNDPQRLAECLVRPALVKRRLQTAYWQDTRLHAPVRERALDALHEIRAGALPSGIVQTIEQSATPPVARVPRPDGFLRAPTSRPGSTPDRKGVVDVGSAFEFRKPFVGSDGRPATRVWTWPKVDFHSWWQKNASTFDGPIKRLAATALRVPSVEKSVLSNFTGWRPEGAPSGRRDAMSLWTGDEMLIWGGHSYDGGGTRMYLYDPATDSWRTVGASISSNVPAVWTGSEAVFWSGRAETSGRYDPRSDTWRPMSMEGSPTERTDASLVWTGTELIVFGGAIGLQTALSDGGRYSPSEDRWTAIPETTVVAGRSEHSAVWTGQEMLVWGGMHFVPSENGGYLAQFHVDGGRFDPVSGEWTALEGEEIAPPSIEPAHWTGTLMVIWNGYAGALFDPAANSWSAISDIDAPLTGFSMVTAWTGTELLVWGTSEDWENDYALIPDQARYEPATDTWKPMSTSGSPGVLAGQTSVWTGEELIVWGGSTNAYMGPTSGAGARYDPDLDRWVTFDAKPPGRPTPRAGSVSVWTGAEFIIWGGNEPSAAHGTGGQYDPVLDRWQPVTQLDAPSPRTGHAAVWTGLEMIVVGGQANASDETSEGGRYDPASDSWIALPPDGRDTRDDLLAFWSGRELLVWGGTRYWGDPDDHGDRFDPLTNQWTPMSSVAAPVFGRPPAGVWTGTEMLVWGGDNGNVPGHGARYDPVLDTWTAISEANAPTGREAHSAIWTGSEMVVWGGGIAWIVIHGRDTGARYSPESDSWTPTSLVEVPPARHGHSAVWTGEEMIVWGGRVEVNSPTATGGHYAPAVDQWRPTALQDPPPAADGNAVWSDGMMLVWPYAEVWFYRPSPIVPSRLLLQDGFESVN</sequence>
<dbReference type="PANTHER" id="PTHR45632:SF3">
    <property type="entry name" value="KELCH-LIKE PROTEIN 32"/>
    <property type="match status" value="1"/>
</dbReference>